<dbReference type="EMBL" id="AE014184">
    <property type="protein sequence ID" value="AAO44300.1"/>
    <property type="molecule type" value="Genomic_DNA"/>
</dbReference>
<dbReference type="GO" id="GO:0000179">
    <property type="term" value="F:rRNA (adenine-N6,N6-)-dimethyltransferase activity"/>
    <property type="evidence" value="ECO:0007669"/>
    <property type="project" value="UniProtKB-UniRule"/>
</dbReference>
<dbReference type="InterPro" id="IPR020596">
    <property type="entry name" value="rRNA_Ade_Mease_Trfase_CS"/>
</dbReference>
<dbReference type="STRING" id="203267.TWT_203"/>
<dbReference type="KEGG" id="twh:TWT_203"/>
<evidence type="ECO:0000313" key="8">
    <source>
        <dbReference type="EMBL" id="AAO44300.1"/>
    </source>
</evidence>
<dbReference type="Pfam" id="PF00398">
    <property type="entry name" value="RrnaAD"/>
    <property type="match status" value="2"/>
</dbReference>
<dbReference type="PANTHER" id="PTHR11727">
    <property type="entry name" value="DIMETHYLADENOSINE TRANSFERASE"/>
    <property type="match status" value="1"/>
</dbReference>
<feature type="region of interest" description="Disordered" evidence="6">
    <location>
        <begin position="201"/>
        <end position="226"/>
    </location>
</feature>
<evidence type="ECO:0000256" key="5">
    <source>
        <dbReference type="PROSITE-ProRule" id="PRU01026"/>
    </source>
</evidence>
<dbReference type="EC" id="2.1.1.-" evidence="8"/>
<evidence type="ECO:0000256" key="3">
    <source>
        <dbReference type="ARBA" id="ARBA00022691"/>
    </source>
</evidence>
<proteinExistence type="inferred from homology"/>
<feature type="binding site" evidence="5">
    <location>
        <position position="71"/>
    </location>
    <ligand>
        <name>S-adenosyl-L-methionine</name>
        <dbReference type="ChEBI" id="CHEBI:59789"/>
    </ligand>
</feature>
<feature type="binding site" evidence="5">
    <location>
        <position position="287"/>
    </location>
    <ligand>
        <name>S-adenosyl-L-methionine</name>
        <dbReference type="ChEBI" id="CHEBI:59789"/>
    </ligand>
</feature>
<feature type="compositionally biased region" description="Polar residues" evidence="6">
    <location>
        <begin position="132"/>
        <end position="149"/>
    </location>
</feature>
<evidence type="ECO:0000256" key="1">
    <source>
        <dbReference type="ARBA" id="ARBA00022603"/>
    </source>
</evidence>
<gene>
    <name evidence="8" type="primary">ksgA</name>
    <name evidence="8" type="ordered locus">TWT_203</name>
</gene>
<feature type="binding site" evidence="5">
    <location>
        <position position="25"/>
    </location>
    <ligand>
        <name>S-adenosyl-L-methionine</name>
        <dbReference type="ChEBI" id="CHEBI:59789"/>
    </ligand>
</feature>
<dbReference type="InterPro" id="IPR001737">
    <property type="entry name" value="KsgA/Erm"/>
</dbReference>
<comment type="similarity">
    <text evidence="5">Belongs to the class I-like SAM-binding methyltransferase superfamily. rRNA adenine N(6)-methyltransferase family.</text>
</comment>
<evidence type="ECO:0000259" key="7">
    <source>
        <dbReference type="SMART" id="SM00650"/>
    </source>
</evidence>
<dbReference type="InterPro" id="IPR029063">
    <property type="entry name" value="SAM-dependent_MTases_sf"/>
</dbReference>
<dbReference type="HOGENOM" id="CLU_611030_0_0_11"/>
<accession>Q83GQ0</accession>
<feature type="domain" description="Ribosomal RNA adenine methylase transferase N-terminal" evidence="7">
    <location>
        <begin position="30"/>
        <end position="372"/>
    </location>
</feature>
<dbReference type="PANTHER" id="PTHR11727:SF7">
    <property type="entry name" value="DIMETHYLADENOSINE TRANSFERASE-RELATED"/>
    <property type="match status" value="1"/>
</dbReference>
<keyword evidence="1 5" id="KW-0489">Methyltransferase</keyword>
<feature type="compositionally biased region" description="Polar residues" evidence="6">
    <location>
        <begin position="215"/>
        <end position="224"/>
    </location>
</feature>
<dbReference type="AlphaFoldDB" id="Q83GQ0"/>
<dbReference type="Proteomes" id="UP000002200">
    <property type="component" value="Chromosome"/>
</dbReference>
<evidence type="ECO:0000256" key="4">
    <source>
        <dbReference type="ARBA" id="ARBA00022884"/>
    </source>
</evidence>
<dbReference type="GO" id="GO:0003723">
    <property type="term" value="F:RNA binding"/>
    <property type="evidence" value="ECO:0007669"/>
    <property type="project" value="UniProtKB-UniRule"/>
</dbReference>
<dbReference type="PROSITE" id="PS01131">
    <property type="entry name" value="RRNA_A_DIMETH"/>
    <property type="match status" value="1"/>
</dbReference>
<keyword evidence="9" id="KW-1185">Reference proteome</keyword>
<dbReference type="InterPro" id="IPR020598">
    <property type="entry name" value="rRNA_Ade_methylase_Trfase_N"/>
</dbReference>
<reference evidence="8 9" key="1">
    <citation type="journal article" date="2003" name="Genome Res.">
        <title>Tropheryma whipplei twist: a human pathogenic Actinobacteria with a reduced genome.</title>
        <authorList>
            <person name="Raoult D."/>
            <person name="Ogata H."/>
            <person name="Audic S."/>
            <person name="Robert C."/>
            <person name="Suhre K."/>
            <person name="Drancourt M."/>
            <person name="Claverie J.-M."/>
        </authorList>
    </citation>
    <scope>NUCLEOTIDE SEQUENCE [LARGE SCALE GENOMIC DNA]</scope>
    <source>
        <strain evidence="8 9">Twist</strain>
    </source>
</reference>
<keyword evidence="2 5" id="KW-0808">Transferase</keyword>
<keyword evidence="3 5" id="KW-0949">S-adenosyl-L-methionine</keyword>
<feature type="binding site" evidence="5">
    <location>
        <position position="270"/>
    </location>
    <ligand>
        <name>S-adenosyl-L-methionine</name>
        <dbReference type="ChEBI" id="CHEBI:59789"/>
    </ligand>
</feature>
<dbReference type="eggNOG" id="COG0030">
    <property type="taxonomic scope" value="Bacteria"/>
</dbReference>
<feature type="binding site" evidence="5">
    <location>
        <position position="23"/>
    </location>
    <ligand>
        <name>S-adenosyl-L-methionine</name>
        <dbReference type="ChEBI" id="CHEBI:59789"/>
    </ligand>
</feature>
<name>Q83GQ0_TROWT</name>
<dbReference type="SMART" id="SM00650">
    <property type="entry name" value="rADc"/>
    <property type="match status" value="1"/>
</dbReference>
<evidence type="ECO:0000313" key="9">
    <source>
        <dbReference type="Proteomes" id="UP000002200"/>
    </source>
</evidence>
<dbReference type="InterPro" id="IPR023165">
    <property type="entry name" value="rRNA_Ade_diMease-like_C"/>
</dbReference>
<feature type="compositionally biased region" description="Basic and acidic residues" evidence="6">
    <location>
        <begin position="152"/>
        <end position="178"/>
    </location>
</feature>
<sequence>MIHGHDYYSAVKRFVPYKRFGQHFVTDPNICNKIVTLAGVAPGDCVLEIGPGFGALTVALAKAKATVCGVEIDTRLFNALCKVIPAALSAPQPCTGQSHTDQPCDLGRLCDPHELPHRFTDERTDKLPTSQLHGLQVTSGSQHPTNQGVHDTGLRDTHKSDTHNATPRDRALLHDPGLHDTGLQGDVTQGYMTQGVRHSTNLNSANQHSDRQYSDDQSGDGQHSTVEESILEAEKLSIAARTNTHSTDTRHDNTHEHMRKWGEVYLINDDALKLRALPITPKMLVANLPYNIAVPLIMHVLQQFPSIVSATIMLQSEVADRICAKPPSRSAGAVTAKAAWFGHWKKVMKVARHVFYPIPGVDSVIVQFIRDEKSDCEVLREATFSLIEDAFSKRRKMLRQSLRYIPQADFVAAGIDPMLRAENLSVDNFMNLAKRRVYSTGRNLTHLA</sequence>
<dbReference type="RefSeq" id="WP_011102426.1">
    <property type="nucleotide sequence ID" value="NC_004572.3"/>
</dbReference>
<dbReference type="Gene3D" id="1.10.8.100">
    <property type="entry name" value="Ribosomal RNA adenine dimethylase-like, domain 2"/>
    <property type="match status" value="1"/>
</dbReference>
<protein>
    <submittedName>
        <fullName evidence="8">Dimethyladenosine transferase</fullName>
        <ecNumber evidence="8">2.1.1.-</ecNumber>
    </submittedName>
</protein>
<dbReference type="SUPFAM" id="SSF53335">
    <property type="entry name" value="S-adenosyl-L-methionine-dependent methyltransferases"/>
    <property type="match status" value="2"/>
</dbReference>
<dbReference type="PROSITE" id="PS51689">
    <property type="entry name" value="SAM_RNA_A_N6_MT"/>
    <property type="match status" value="1"/>
</dbReference>
<evidence type="ECO:0000256" key="6">
    <source>
        <dbReference type="SAM" id="MobiDB-lite"/>
    </source>
</evidence>
<keyword evidence="4 5" id="KW-0694">RNA-binding</keyword>
<dbReference type="GO" id="GO:0005829">
    <property type="term" value="C:cytosol"/>
    <property type="evidence" value="ECO:0007669"/>
    <property type="project" value="TreeGrafter"/>
</dbReference>
<dbReference type="OrthoDB" id="9814755at2"/>
<dbReference type="Gene3D" id="3.40.50.150">
    <property type="entry name" value="Vaccinia Virus protein VP39"/>
    <property type="match status" value="2"/>
</dbReference>
<evidence type="ECO:0000256" key="2">
    <source>
        <dbReference type="ARBA" id="ARBA00022679"/>
    </source>
</evidence>
<feature type="region of interest" description="Disordered" evidence="6">
    <location>
        <begin position="132"/>
        <end position="186"/>
    </location>
</feature>
<feature type="binding site" evidence="5">
    <location>
        <position position="50"/>
    </location>
    <ligand>
        <name>S-adenosyl-L-methionine</name>
        <dbReference type="ChEBI" id="CHEBI:59789"/>
    </ligand>
</feature>
<organism evidence="8 9">
    <name type="scientific">Tropheryma whipplei (strain Twist)</name>
    <name type="common">Whipple's bacillus</name>
    <dbReference type="NCBI Taxonomy" id="203267"/>
    <lineage>
        <taxon>Bacteria</taxon>
        <taxon>Bacillati</taxon>
        <taxon>Actinomycetota</taxon>
        <taxon>Actinomycetes</taxon>
        <taxon>Micrococcales</taxon>
        <taxon>Tropherymataceae</taxon>
        <taxon>Tropheryma</taxon>
    </lineage>
</organism>